<dbReference type="HOGENOM" id="CLU_014881_0_0_11"/>
<evidence type="ECO:0000313" key="14">
    <source>
        <dbReference type="Proteomes" id="UP000000328"/>
    </source>
</evidence>
<evidence type="ECO:0000256" key="6">
    <source>
        <dbReference type="ARBA" id="ARBA00022643"/>
    </source>
</evidence>
<dbReference type="Pfam" id="PF10589">
    <property type="entry name" value="NADH_4Fe-4S"/>
    <property type="match status" value="1"/>
</dbReference>
<dbReference type="GO" id="GO:0051539">
    <property type="term" value="F:4 iron, 4 sulfur cluster binding"/>
    <property type="evidence" value="ECO:0007669"/>
    <property type="project" value="UniProtKB-KW"/>
</dbReference>
<dbReference type="PATRIC" id="fig|749927.5.peg.6178"/>
<keyword evidence="8" id="KW-0408">Iron</keyword>
<evidence type="ECO:0000256" key="7">
    <source>
        <dbReference type="ARBA" id="ARBA00022723"/>
    </source>
</evidence>
<keyword evidence="4" id="KW-0004">4Fe-4S</keyword>
<dbReference type="PANTHER" id="PTHR11780">
    <property type="entry name" value="NADH-UBIQUINONE OXIDOREDUCTASE FLAVOPROTEIN 1 NDUFV1"/>
    <property type="match status" value="1"/>
</dbReference>
<dbReference type="Gene3D" id="3.10.20.600">
    <property type="match status" value="1"/>
</dbReference>
<comment type="similarity">
    <text evidence="3">Belongs to the complex I 51 kDa subunit family.</text>
</comment>
<keyword evidence="5" id="KW-0285">Flavoprotein</keyword>
<evidence type="ECO:0000259" key="11">
    <source>
        <dbReference type="Pfam" id="PF10531"/>
    </source>
</evidence>
<dbReference type="OrthoDB" id="9805533at2"/>
<accession>A0A0H3DAK5</accession>
<dbReference type="InterPro" id="IPR050837">
    <property type="entry name" value="ComplexI_51kDa_subunit"/>
</dbReference>
<keyword evidence="7" id="KW-0479">Metal-binding</keyword>
<dbReference type="SUPFAM" id="SSF142019">
    <property type="entry name" value="Nqo1 FMN-binding domain-like"/>
    <property type="match status" value="1"/>
</dbReference>
<evidence type="ECO:0000256" key="9">
    <source>
        <dbReference type="ARBA" id="ARBA00023014"/>
    </source>
</evidence>
<proteinExistence type="inferred from homology"/>
<dbReference type="InterPro" id="IPR019554">
    <property type="entry name" value="Soluble_ligand-bd"/>
</dbReference>
<name>A0A0H3DAK5_AMYMU</name>
<evidence type="ECO:0000256" key="8">
    <source>
        <dbReference type="ARBA" id="ARBA00023004"/>
    </source>
</evidence>
<feature type="domain" description="NADH-ubiquinone oxidoreductase 51kDa subunit FMN-binding" evidence="10">
    <location>
        <begin position="39"/>
        <end position="192"/>
    </location>
</feature>
<dbReference type="RefSeq" id="WP_013227734.1">
    <property type="nucleotide sequence ID" value="NC_014318.1"/>
</dbReference>
<keyword evidence="9" id="KW-0411">Iron-sulfur</keyword>
<dbReference type="Gene3D" id="1.20.1440.230">
    <property type="entry name" value="NADH-ubiquinone oxidoreductase 51kDa subunit, iron-sulphur binding domain"/>
    <property type="match status" value="1"/>
</dbReference>
<dbReference type="SUPFAM" id="SSF140490">
    <property type="entry name" value="Nqo1C-terminal domain-like"/>
    <property type="match status" value="1"/>
</dbReference>
<dbReference type="Gene3D" id="3.40.50.11540">
    <property type="entry name" value="NADH-ubiquinone oxidoreductase 51kDa subunit"/>
    <property type="match status" value="1"/>
</dbReference>
<organism evidence="13 14">
    <name type="scientific">Amycolatopsis mediterranei (strain U-32)</name>
    <dbReference type="NCBI Taxonomy" id="749927"/>
    <lineage>
        <taxon>Bacteria</taxon>
        <taxon>Bacillati</taxon>
        <taxon>Actinomycetota</taxon>
        <taxon>Actinomycetes</taxon>
        <taxon>Pseudonocardiales</taxon>
        <taxon>Pseudonocardiaceae</taxon>
        <taxon>Amycolatopsis</taxon>
    </lineage>
</organism>
<evidence type="ECO:0000256" key="3">
    <source>
        <dbReference type="ARBA" id="ARBA00007523"/>
    </source>
</evidence>
<dbReference type="InterPro" id="IPR037225">
    <property type="entry name" value="Nuo51_FMN-bd_sf"/>
</dbReference>
<dbReference type="Pfam" id="PF10531">
    <property type="entry name" value="SLBB"/>
    <property type="match status" value="1"/>
</dbReference>
<dbReference type="PANTHER" id="PTHR11780:SF10">
    <property type="entry name" value="NADH DEHYDROGENASE [UBIQUINONE] FLAVOPROTEIN 1, MITOCHONDRIAL"/>
    <property type="match status" value="1"/>
</dbReference>
<evidence type="ECO:0000256" key="4">
    <source>
        <dbReference type="ARBA" id="ARBA00022485"/>
    </source>
</evidence>
<dbReference type="GeneID" id="92873603"/>
<dbReference type="InterPro" id="IPR037207">
    <property type="entry name" value="Nuop51_4Fe4S-bd_sf"/>
</dbReference>
<comment type="cofactor">
    <cofactor evidence="1">
        <name>FMN</name>
        <dbReference type="ChEBI" id="CHEBI:58210"/>
    </cofactor>
</comment>
<evidence type="ECO:0000256" key="1">
    <source>
        <dbReference type="ARBA" id="ARBA00001917"/>
    </source>
</evidence>
<keyword evidence="6" id="KW-0288">FMN</keyword>
<comment type="cofactor">
    <cofactor evidence="2">
        <name>[4Fe-4S] cluster</name>
        <dbReference type="ChEBI" id="CHEBI:49883"/>
    </cofactor>
</comment>
<dbReference type="KEGG" id="amd:AMED_5939"/>
<dbReference type="SUPFAM" id="SSF142984">
    <property type="entry name" value="Nqo1 middle domain-like"/>
    <property type="match status" value="1"/>
</dbReference>
<sequence>MSILPPHRLDLAGHRRRNGVVPWVAYHGDDGRDRLIEAVEAADLRGRGGAGFPTAVKLRAARSKRSIVVANGCEGDPLSRKDVALLTLSPHLVLDGLQLAAHAIGAAEAVLCVHADSPALPGVAAALAEREDRAPVRVAQVPRRYVASEETALVRYLTSGDARPLGKRPRPAERGVRGRPTLVSNVETLAQLASVVLLGPNHYRASRTELVTVTGAVRRPGVVEVAAGTSLADALAAAGGEAEPVQAVLAGGYGGTWTAELGGGVPGIAAVHALPVRACGLEYTAKVLAFLAAESARQCGPCTFGLPSIAADFAELVRGGPAAPRLARRLPLLTGRGACAHPDGAARLAASALQVFDADVRAHQAGGRCRVPAGVA</sequence>
<gene>
    <name evidence="13" type="ordered locus">AMED_5939</name>
</gene>
<evidence type="ECO:0000256" key="2">
    <source>
        <dbReference type="ARBA" id="ARBA00001966"/>
    </source>
</evidence>
<dbReference type="GO" id="GO:0003954">
    <property type="term" value="F:NADH dehydrogenase activity"/>
    <property type="evidence" value="ECO:0007669"/>
    <property type="project" value="TreeGrafter"/>
</dbReference>
<feature type="domain" description="Soluble ligand binding" evidence="11">
    <location>
        <begin position="211"/>
        <end position="246"/>
    </location>
</feature>
<evidence type="ECO:0000259" key="10">
    <source>
        <dbReference type="Pfam" id="PF01512"/>
    </source>
</evidence>
<dbReference type="InterPro" id="IPR011538">
    <property type="entry name" value="Nuo51_FMN-bd"/>
</dbReference>
<dbReference type="EMBL" id="CP002000">
    <property type="protein sequence ID" value="ADJ47681.1"/>
    <property type="molecule type" value="Genomic_DNA"/>
</dbReference>
<evidence type="ECO:0000259" key="12">
    <source>
        <dbReference type="Pfam" id="PF10589"/>
    </source>
</evidence>
<dbReference type="GO" id="GO:0046872">
    <property type="term" value="F:metal ion binding"/>
    <property type="evidence" value="ECO:0007669"/>
    <property type="project" value="UniProtKB-KW"/>
</dbReference>
<dbReference type="Proteomes" id="UP000000328">
    <property type="component" value="Chromosome"/>
</dbReference>
<dbReference type="GO" id="GO:0045333">
    <property type="term" value="P:cellular respiration"/>
    <property type="evidence" value="ECO:0007669"/>
    <property type="project" value="TreeGrafter"/>
</dbReference>
<feature type="domain" description="NADH-ubiquinone oxidoreductase 51kDa subunit iron-sulphur binding" evidence="12">
    <location>
        <begin position="284"/>
        <end position="363"/>
    </location>
</feature>
<protein>
    <submittedName>
        <fullName evidence="13">Respiratory-chain NADH dehydrogenase-related protein</fullName>
    </submittedName>
</protein>
<dbReference type="Pfam" id="PF01512">
    <property type="entry name" value="Complex1_51K"/>
    <property type="match status" value="1"/>
</dbReference>
<dbReference type="InterPro" id="IPR019575">
    <property type="entry name" value="Nuop51_4Fe4S-bd"/>
</dbReference>
<evidence type="ECO:0000256" key="5">
    <source>
        <dbReference type="ARBA" id="ARBA00022630"/>
    </source>
</evidence>
<reference evidence="13 14" key="1">
    <citation type="journal article" date="2010" name="Cell Res.">
        <title>Complete genome sequence of the rifamycin SV-producing Amycolatopsis mediterranei U32 revealed its genetic characteristics in phylogeny and metabolism.</title>
        <authorList>
            <person name="Zhao W."/>
            <person name="Zhong Y."/>
            <person name="Yuan H."/>
            <person name="Wang J."/>
            <person name="Zheng H."/>
            <person name="Wang Y."/>
            <person name="Cen X."/>
            <person name="Xu F."/>
            <person name="Bai J."/>
            <person name="Han X."/>
            <person name="Lu G."/>
            <person name="Zhu Y."/>
            <person name="Shao Z."/>
            <person name="Yan H."/>
            <person name="Li C."/>
            <person name="Peng N."/>
            <person name="Zhang Z."/>
            <person name="Zhang Y."/>
            <person name="Lin W."/>
            <person name="Fan Y."/>
            <person name="Qin Z."/>
            <person name="Hu Y."/>
            <person name="Zhu B."/>
            <person name="Wang S."/>
            <person name="Ding X."/>
            <person name="Zhao G.P."/>
        </authorList>
    </citation>
    <scope>NUCLEOTIDE SEQUENCE [LARGE SCALE GENOMIC DNA]</scope>
    <source>
        <strain evidence="14">U-32</strain>
    </source>
</reference>
<evidence type="ECO:0000313" key="13">
    <source>
        <dbReference type="EMBL" id="ADJ47681.1"/>
    </source>
</evidence>
<dbReference type="eggNOG" id="COG1894">
    <property type="taxonomic scope" value="Bacteria"/>
</dbReference>
<dbReference type="AlphaFoldDB" id="A0A0H3DAK5"/>